<evidence type="ECO:0000256" key="4">
    <source>
        <dbReference type="ARBA" id="ARBA00019465"/>
    </source>
</evidence>
<dbReference type="InterPro" id="IPR008927">
    <property type="entry name" value="6-PGluconate_DH-like_C_sf"/>
</dbReference>
<dbReference type="InterPro" id="IPR003710">
    <property type="entry name" value="ApbA"/>
</dbReference>
<dbReference type="Pfam" id="PF08546">
    <property type="entry name" value="ApbA_C"/>
    <property type="match status" value="1"/>
</dbReference>
<comment type="similarity">
    <text evidence="2 9">Belongs to the ketopantoate reductase family.</text>
</comment>
<evidence type="ECO:0000256" key="8">
    <source>
        <dbReference type="ARBA" id="ARBA00048793"/>
    </source>
</evidence>
<dbReference type="PANTHER" id="PTHR43765">
    <property type="entry name" value="2-DEHYDROPANTOATE 2-REDUCTASE-RELATED"/>
    <property type="match status" value="1"/>
</dbReference>
<keyword evidence="9" id="KW-0566">Pantothenate biosynthesis</keyword>
<protein>
    <recommendedName>
        <fullName evidence="4 9">2-dehydropantoate 2-reductase</fullName>
        <ecNumber evidence="3 9">1.1.1.169</ecNumber>
    </recommendedName>
    <alternativeName>
        <fullName evidence="7 9">Ketopantoate reductase</fullName>
    </alternativeName>
</protein>
<sequence length="318" mass="33557">MHFAIVGAGSIGCLFGAFLSRGGHKVSLVEVRPEIVDAVNRHGIGLLPMGASDPSQIAFHPARAFLDPADISGADAVILAVKSFDTAAAMRGAARLVSDRCPVLSIQTGLGNLEVMERFVDRSAILGGFTYMAATAVAPGRVHHGGTGPTVIGELDGRRTPRVEKIAGALGAAGLETRVDDRVVSRLWHKVIVVSAINAVSAVLKVKNGDLLAHPESVQLMERLVDEGRAAAEAAGVDLLGEDLRALLHETCRATAENLSSMFLDILNGSRTEIDAECGALFRYGRERGLRLLTLQTLSELVTAMEKLGHHGAEGRHG</sequence>
<dbReference type="InterPro" id="IPR013752">
    <property type="entry name" value="KPA_reductase"/>
</dbReference>
<dbReference type="Pfam" id="PF02558">
    <property type="entry name" value="ApbA"/>
    <property type="match status" value="1"/>
</dbReference>
<dbReference type="InterPro" id="IPR013332">
    <property type="entry name" value="KPR_N"/>
</dbReference>
<keyword evidence="13" id="KW-1185">Reference proteome</keyword>
<keyword evidence="6 9" id="KW-0560">Oxidoreductase</keyword>
<evidence type="ECO:0000259" key="10">
    <source>
        <dbReference type="Pfam" id="PF02558"/>
    </source>
</evidence>
<evidence type="ECO:0000259" key="11">
    <source>
        <dbReference type="Pfam" id="PF08546"/>
    </source>
</evidence>
<dbReference type="Gene3D" id="1.10.1040.10">
    <property type="entry name" value="N-(1-d-carboxylethyl)-l-norvaline Dehydrogenase, domain 2"/>
    <property type="match status" value="1"/>
</dbReference>
<evidence type="ECO:0000256" key="1">
    <source>
        <dbReference type="ARBA" id="ARBA00004994"/>
    </source>
</evidence>
<dbReference type="UniPathway" id="UPA00028">
    <property type="reaction ID" value="UER00004"/>
</dbReference>
<evidence type="ECO:0000256" key="2">
    <source>
        <dbReference type="ARBA" id="ARBA00007870"/>
    </source>
</evidence>
<dbReference type="EMBL" id="JAAGRR010000109">
    <property type="protein sequence ID" value="NDY43005.1"/>
    <property type="molecule type" value="Genomic_DNA"/>
</dbReference>
<dbReference type="InterPro" id="IPR036291">
    <property type="entry name" value="NAD(P)-bd_dom_sf"/>
</dbReference>
<dbReference type="RefSeq" id="WP_163299129.1">
    <property type="nucleotide sequence ID" value="NZ_JAAGRR010000109.1"/>
</dbReference>
<dbReference type="AlphaFoldDB" id="A0A6N9TP18"/>
<reference evidence="12 13" key="1">
    <citation type="submission" date="2020-02" db="EMBL/GenBank/DDBJ databases">
        <title>Comparative genomics of sulfur disproportionating microorganisms.</title>
        <authorList>
            <person name="Ward L.M."/>
            <person name="Bertran E."/>
            <person name="Johnston D.T."/>
        </authorList>
    </citation>
    <scope>NUCLEOTIDE SEQUENCE [LARGE SCALE GENOMIC DNA]</scope>
    <source>
        <strain evidence="12 13">DSM 100025</strain>
    </source>
</reference>
<comment type="pathway">
    <text evidence="1 9">Cofactor biosynthesis; (R)-pantothenate biosynthesis; (R)-pantoate from 3-methyl-2-oxobutanoate: step 2/2.</text>
</comment>
<dbReference type="Proteomes" id="UP000469346">
    <property type="component" value="Unassembled WGS sequence"/>
</dbReference>
<dbReference type="NCBIfam" id="TIGR00745">
    <property type="entry name" value="apbA_panE"/>
    <property type="match status" value="1"/>
</dbReference>
<dbReference type="GO" id="GO:0015940">
    <property type="term" value="P:pantothenate biosynthetic process"/>
    <property type="evidence" value="ECO:0007669"/>
    <property type="project" value="UniProtKB-UniPathway"/>
</dbReference>
<dbReference type="PANTHER" id="PTHR43765:SF2">
    <property type="entry name" value="2-DEHYDROPANTOATE 2-REDUCTASE"/>
    <property type="match status" value="1"/>
</dbReference>
<evidence type="ECO:0000256" key="5">
    <source>
        <dbReference type="ARBA" id="ARBA00022857"/>
    </source>
</evidence>
<evidence type="ECO:0000256" key="6">
    <source>
        <dbReference type="ARBA" id="ARBA00023002"/>
    </source>
</evidence>
<feature type="domain" description="Ketopantoate reductase C-terminal" evidence="11">
    <location>
        <begin position="185"/>
        <end position="306"/>
    </location>
</feature>
<evidence type="ECO:0000313" key="13">
    <source>
        <dbReference type="Proteomes" id="UP000469346"/>
    </source>
</evidence>
<proteinExistence type="inferred from homology"/>
<comment type="catalytic activity">
    <reaction evidence="8 9">
        <text>(R)-pantoate + NADP(+) = 2-dehydropantoate + NADPH + H(+)</text>
        <dbReference type="Rhea" id="RHEA:16233"/>
        <dbReference type="ChEBI" id="CHEBI:11561"/>
        <dbReference type="ChEBI" id="CHEBI:15378"/>
        <dbReference type="ChEBI" id="CHEBI:15980"/>
        <dbReference type="ChEBI" id="CHEBI:57783"/>
        <dbReference type="ChEBI" id="CHEBI:58349"/>
        <dbReference type="EC" id="1.1.1.169"/>
    </reaction>
</comment>
<gene>
    <name evidence="12" type="ORF">G3N55_09145</name>
</gene>
<dbReference type="SUPFAM" id="SSF48179">
    <property type="entry name" value="6-phosphogluconate dehydrogenase C-terminal domain-like"/>
    <property type="match status" value="1"/>
</dbReference>
<evidence type="ECO:0000256" key="9">
    <source>
        <dbReference type="RuleBase" id="RU362068"/>
    </source>
</evidence>
<keyword evidence="5 9" id="KW-0521">NADP</keyword>
<dbReference type="Gene3D" id="3.40.50.720">
    <property type="entry name" value="NAD(P)-binding Rossmann-like Domain"/>
    <property type="match status" value="1"/>
</dbReference>
<dbReference type="GO" id="GO:0050661">
    <property type="term" value="F:NADP binding"/>
    <property type="evidence" value="ECO:0007669"/>
    <property type="project" value="TreeGrafter"/>
</dbReference>
<dbReference type="EC" id="1.1.1.169" evidence="3 9"/>
<name>A0A6N9TP18_DISTH</name>
<organism evidence="12 13">
    <name type="scientific">Dissulfurirhabdus thermomarina</name>
    <dbReference type="NCBI Taxonomy" id="1765737"/>
    <lineage>
        <taxon>Bacteria</taxon>
        <taxon>Deltaproteobacteria</taxon>
        <taxon>Dissulfurirhabdaceae</taxon>
        <taxon>Dissulfurirhabdus</taxon>
    </lineage>
</organism>
<dbReference type="GO" id="GO:0008677">
    <property type="term" value="F:2-dehydropantoate 2-reductase activity"/>
    <property type="evidence" value="ECO:0007669"/>
    <property type="project" value="UniProtKB-EC"/>
</dbReference>
<evidence type="ECO:0000313" key="12">
    <source>
        <dbReference type="EMBL" id="NDY43005.1"/>
    </source>
</evidence>
<dbReference type="InterPro" id="IPR013328">
    <property type="entry name" value="6PGD_dom2"/>
</dbReference>
<evidence type="ECO:0000256" key="7">
    <source>
        <dbReference type="ARBA" id="ARBA00032024"/>
    </source>
</evidence>
<dbReference type="SUPFAM" id="SSF51735">
    <property type="entry name" value="NAD(P)-binding Rossmann-fold domains"/>
    <property type="match status" value="1"/>
</dbReference>
<comment type="caution">
    <text evidence="12">The sequence shown here is derived from an EMBL/GenBank/DDBJ whole genome shotgun (WGS) entry which is preliminary data.</text>
</comment>
<dbReference type="InterPro" id="IPR050838">
    <property type="entry name" value="Ketopantoate_reductase"/>
</dbReference>
<feature type="domain" description="Ketopantoate reductase N-terminal" evidence="10">
    <location>
        <begin position="4"/>
        <end position="156"/>
    </location>
</feature>
<evidence type="ECO:0000256" key="3">
    <source>
        <dbReference type="ARBA" id="ARBA00013014"/>
    </source>
</evidence>
<comment type="function">
    <text evidence="9">Catalyzes the NADPH-dependent reduction of ketopantoate into pantoic acid.</text>
</comment>
<dbReference type="GO" id="GO:0005737">
    <property type="term" value="C:cytoplasm"/>
    <property type="evidence" value="ECO:0007669"/>
    <property type="project" value="TreeGrafter"/>
</dbReference>
<accession>A0A6N9TP18</accession>